<dbReference type="EMBL" id="CP097636">
    <property type="protein sequence ID" value="URI08658.1"/>
    <property type="molecule type" value="Genomic_DNA"/>
</dbReference>
<name>A0ABY4SA93_AQUTE</name>
<dbReference type="SMART" id="SM00363">
    <property type="entry name" value="S4"/>
    <property type="match status" value="1"/>
</dbReference>
<dbReference type="Proteomes" id="UP001056201">
    <property type="component" value="Chromosome 2"/>
</dbReference>
<gene>
    <name evidence="7" type="ORF">MW290_24060</name>
</gene>
<dbReference type="Pfam" id="PF01479">
    <property type="entry name" value="S4"/>
    <property type="match status" value="1"/>
</dbReference>
<evidence type="ECO:0000256" key="5">
    <source>
        <dbReference type="SAM" id="MobiDB-lite"/>
    </source>
</evidence>
<dbReference type="PROSITE" id="PS50889">
    <property type="entry name" value="S4"/>
    <property type="match status" value="1"/>
</dbReference>
<evidence type="ECO:0000313" key="8">
    <source>
        <dbReference type="Proteomes" id="UP001056201"/>
    </source>
</evidence>
<dbReference type="SUPFAM" id="SSF55174">
    <property type="entry name" value="Alpha-L RNA-binding motif"/>
    <property type="match status" value="1"/>
</dbReference>
<proteinExistence type="inferred from homology"/>
<accession>A0ABY4SA93</accession>
<reference evidence="7" key="1">
    <citation type="submission" date="2022-05" db="EMBL/GenBank/DDBJ databases">
        <title>An RpoN-dependent PEP-CTERM gene is involved in floc formation of an Aquincola tertiaricarbonis strain.</title>
        <authorList>
            <person name="Qiu D."/>
            <person name="Xia M."/>
        </authorList>
    </citation>
    <scope>NUCLEOTIDE SEQUENCE</scope>
    <source>
        <strain evidence="7">RN12</strain>
    </source>
</reference>
<keyword evidence="2 4" id="KW-0694">RNA-binding</keyword>
<sequence length="150" mass="16953">MTSKPKNDDSERDGPRLDKWLWAARFFKTRSLAADEIGKGRVSVNEQVAKASRELRVGDQVQFRQGPVQRTVRVLGLSHVRGPAPVAQALYEETPESIARRELMAQQRRQGVEPAASIEQGRPTKRDRRTLTDWQRWSASVDDAVGDEDS</sequence>
<dbReference type="InterPro" id="IPR002942">
    <property type="entry name" value="S4_RNA-bd"/>
</dbReference>
<dbReference type="InterPro" id="IPR036986">
    <property type="entry name" value="S4_RNA-bd_sf"/>
</dbReference>
<evidence type="ECO:0000313" key="7">
    <source>
        <dbReference type="EMBL" id="URI08658.1"/>
    </source>
</evidence>
<keyword evidence="8" id="KW-1185">Reference proteome</keyword>
<evidence type="ECO:0000256" key="1">
    <source>
        <dbReference type="ARBA" id="ARBA00008396"/>
    </source>
</evidence>
<evidence type="ECO:0000256" key="3">
    <source>
        <dbReference type="ARBA" id="ARBA00023125"/>
    </source>
</evidence>
<dbReference type="CDD" id="cd00165">
    <property type="entry name" value="S4"/>
    <property type="match status" value="1"/>
</dbReference>
<dbReference type="InterPro" id="IPR025708">
    <property type="entry name" value="HSP15"/>
</dbReference>
<organism evidence="7 8">
    <name type="scientific">Aquincola tertiaricarbonis</name>
    <dbReference type="NCBI Taxonomy" id="391953"/>
    <lineage>
        <taxon>Bacteria</taxon>
        <taxon>Pseudomonadati</taxon>
        <taxon>Pseudomonadota</taxon>
        <taxon>Betaproteobacteria</taxon>
        <taxon>Burkholderiales</taxon>
        <taxon>Sphaerotilaceae</taxon>
        <taxon>Aquincola</taxon>
    </lineage>
</organism>
<feature type="domain" description="RNA-binding S4" evidence="6">
    <location>
        <begin position="15"/>
        <end position="76"/>
    </location>
</feature>
<evidence type="ECO:0000259" key="6">
    <source>
        <dbReference type="SMART" id="SM00363"/>
    </source>
</evidence>
<comment type="similarity">
    <text evidence="1">Belongs to the HSP15 family.</text>
</comment>
<protein>
    <submittedName>
        <fullName evidence="7">RNA-binding S4 domain-containing protein</fullName>
    </submittedName>
</protein>
<evidence type="ECO:0000256" key="2">
    <source>
        <dbReference type="ARBA" id="ARBA00022884"/>
    </source>
</evidence>
<keyword evidence="3" id="KW-0238">DNA-binding</keyword>
<feature type="region of interest" description="Disordered" evidence="5">
    <location>
        <begin position="105"/>
        <end position="150"/>
    </location>
</feature>
<evidence type="ECO:0000256" key="4">
    <source>
        <dbReference type="PROSITE-ProRule" id="PRU00182"/>
    </source>
</evidence>
<dbReference type="PIRSF" id="PIRSF016821">
    <property type="entry name" value="HSP15"/>
    <property type="match status" value="1"/>
</dbReference>
<dbReference type="Gene3D" id="3.10.290.10">
    <property type="entry name" value="RNA-binding S4 domain"/>
    <property type="match status" value="1"/>
</dbReference>
<dbReference type="RefSeq" id="WP_250196879.1">
    <property type="nucleotide sequence ID" value="NZ_CP097636.1"/>
</dbReference>